<protein>
    <recommendedName>
        <fullName evidence="15">Magnesium transporter</fullName>
    </recommendedName>
</protein>
<feature type="transmembrane region" description="Helical" evidence="13">
    <location>
        <begin position="358"/>
        <end position="381"/>
    </location>
</feature>
<dbReference type="GO" id="GO:0000287">
    <property type="term" value="F:magnesium ion binding"/>
    <property type="evidence" value="ECO:0007669"/>
    <property type="project" value="TreeGrafter"/>
</dbReference>
<dbReference type="FunFam" id="1.20.58.340:FF:000004">
    <property type="entry name" value="Magnesium transport protein CorA"/>
    <property type="match status" value="1"/>
</dbReference>
<comment type="similarity">
    <text evidence="2">Belongs to the CorA metal ion transporter (MIT) (TC 1.A.35) family.</text>
</comment>
<dbReference type="GO" id="GO:0015087">
    <property type="term" value="F:cobalt ion transmembrane transporter activity"/>
    <property type="evidence" value="ECO:0007669"/>
    <property type="project" value="TreeGrafter"/>
</dbReference>
<name>A0A7S2MWY3_9STRA</name>
<keyword evidence="12" id="KW-0175">Coiled coil</keyword>
<keyword evidence="3" id="KW-0813">Transport</keyword>
<gene>
    <name evidence="14" type="ORF">HTAM1171_LOCUS9252</name>
</gene>
<comment type="catalytic activity">
    <reaction evidence="10">
        <text>Mg(2+)(in) = Mg(2+)(out)</text>
        <dbReference type="Rhea" id="RHEA:29827"/>
        <dbReference type="ChEBI" id="CHEBI:18420"/>
    </reaction>
</comment>
<reference evidence="14" key="1">
    <citation type="submission" date="2021-01" db="EMBL/GenBank/DDBJ databases">
        <authorList>
            <person name="Corre E."/>
            <person name="Pelletier E."/>
            <person name="Niang G."/>
            <person name="Scheremetjew M."/>
            <person name="Finn R."/>
            <person name="Kale V."/>
            <person name="Holt S."/>
            <person name="Cochrane G."/>
            <person name="Meng A."/>
            <person name="Brown T."/>
            <person name="Cohen L."/>
        </authorList>
    </citation>
    <scope>NUCLEOTIDE SEQUENCE</scope>
    <source>
        <strain evidence="14">CCMP826</strain>
    </source>
</reference>
<sequence>MSERERENDNKRDSFIRATSDRSIRVGDFFIRKDIENGCGGETELVSADQAIDEKFPLLSQHILGNRDRSFSDMSDRSIVTFQALPGMKIRSHGVRPDCTLYDCTSKEALVGAKKGKQHYWIDIDADERDTAELKEWLSGLKLPRFFLSVIAERSETWASQVVALKKACITIVRYLPKNEVTDEVTHLAALSLPNLLLTFTSVPRSETGELYSAIHAYMHTDERLPSSTASGVMLAWMRFHMDRTSRSVRLLRSRVLKMDEVMDRDIAAVSIVAIIEAKEQLLRLLAVAEEQNECVEALSGAEADTDGLDFSGLKGSLSVLQATAAATERTALRLEKHIADLRQRYEGHQHDRTNRRLAVLTVISAIFLPLTLFSGIWGMNFDYMPELTAKDGYFMALLLMVTIACSMLFWFWKTGWFD</sequence>
<dbReference type="InterPro" id="IPR045863">
    <property type="entry name" value="CorA_TM1_TM2"/>
</dbReference>
<keyword evidence="8" id="KW-0406">Ion transport</keyword>
<dbReference type="InterPro" id="IPR002523">
    <property type="entry name" value="MgTranspt_CorA/ZnTranspt_ZntB"/>
</dbReference>
<dbReference type="PANTHER" id="PTHR46494">
    <property type="entry name" value="CORA FAMILY METAL ION TRANSPORTER (EUROFUNG)"/>
    <property type="match status" value="1"/>
</dbReference>
<keyword evidence="9 13" id="KW-0472">Membrane</keyword>
<comment type="subcellular location">
    <subcellularLocation>
        <location evidence="1">Cell membrane</location>
        <topology evidence="1">Multi-pass membrane protein</topology>
    </subcellularLocation>
</comment>
<dbReference type="PANTHER" id="PTHR46494:SF2">
    <property type="entry name" value="MAGNESIUM TRANSPORT PROTEIN CORA"/>
    <property type="match status" value="1"/>
</dbReference>
<evidence type="ECO:0000256" key="12">
    <source>
        <dbReference type="SAM" id="Coils"/>
    </source>
</evidence>
<dbReference type="Pfam" id="PF01544">
    <property type="entry name" value="CorA"/>
    <property type="match status" value="1"/>
</dbReference>
<dbReference type="EMBL" id="HBGV01015022">
    <property type="protein sequence ID" value="CAD9507420.1"/>
    <property type="molecule type" value="Transcribed_RNA"/>
</dbReference>
<feature type="coiled-coil region" evidence="12">
    <location>
        <begin position="325"/>
        <end position="352"/>
    </location>
</feature>
<evidence type="ECO:0000313" key="14">
    <source>
        <dbReference type="EMBL" id="CAD9507420.1"/>
    </source>
</evidence>
<dbReference type="GO" id="GO:0015095">
    <property type="term" value="F:magnesium ion transmembrane transporter activity"/>
    <property type="evidence" value="ECO:0007669"/>
    <property type="project" value="TreeGrafter"/>
</dbReference>
<dbReference type="SUPFAM" id="SSF144083">
    <property type="entry name" value="Magnesium transport protein CorA, transmembrane region"/>
    <property type="match status" value="1"/>
</dbReference>
<evidence type="ECO:0000256" key="9">
    <source>
        <dbReference type="ARBA" id="ARBA00023136"/>
    </source>
</evidence>
<organism evidence="14">
    <name type="scientific">Helicotheca tamesis</name>
    <dbReference type="NCBI Taxonomy" id="374047"/>
    <lineage>
        <taxon>Eukaryota</taxon>
        <taxon>Sar</taxon>
        <taxon>Stramenopiles</taxon>
        <taxon>Ochrophyta</taxon>
        <taxon>Bacillariophyta</taxon>
        <taxon>Mediophyceae</taxon>
        <taxon>Lithodesmiophycidae</taxon>
        <taxon>Lithodesmiales</taxon>
        <taxon>Lithodesmiaceae</taxon>
        <taxon>Helicotheca</taxon>
    </lineage>
</organism>
<dbReference type="Gene3D" id="1.20.58.340">
    <property type="entry name" value="Magnesium transport protein CorA, transmembrane region"/>
    <property type="match status" value="1"/>
</dbReference>
<dbReference type="GO" id="GO:0050897">
    <property type="term" value="F:cobalt ion binding"/>
    <property type="evidence" value="ECO:0007669"/>
    <property type="project" value="TreeGrafter"/>
</dbReference>
<evidence type="ECO:0000256" key="5">
    <source>
        <dbReference type="ARBA" id="ARBA00022692"/>
    </source>
</evidence>
<keyword evidence="7 13" id="KW-1133">Transmembrane helix</keyword>
<keyword evidence="5 13" id="KW-0812">Transmembrane</keyword>
<evidence type="ECO:0008006" key="15">
    <source>
        <dbReference type="Google" id="ProtNLM"/>
    </source>
</evidence>
<keyword evidence="6" id="KW-0460">Magnesium</keyword>
<evidence type="ECO:0000256" key="7">
    <source>
        <dbReference type="ARBA" id="ARBA00022989"/>
    </source>
</evidence>
<evidence type="ECO:0000256" key="6">
    <source>
        <dbReference type="ARBA" id="ARBA00022842"/>
    </source>
</evidence>
<comment type="function">
    <text evidence="11">Mediates influx of magnesium ions. Alternates between open and closed states. Activated by low cytoplasmic Mg(2+) levels. Inactive when cytoplasmic Mg(2+) levels are high.</text>
</comment>
<evidence type="ECO:0000256" key="2">
    <source>
        <dbReference type="ARBA" id="ARBA00009765"/>
    </source>
</evidence>
<evidence type="ECO:0000256" key="1">
    <source>
        <dbReference type="ARBA" id="ARBA00004651"/>
    </source>
</evidence>
<feature type="transmembrane region" description="Helical" evidence="13">
    <location>
        <begin position="393"/>
        <end position="413"/>
    </location>
</feature>
<evidence type="ECO:0000256" key="11">
    <source>
        <dbReference type="ARBA" id="ARBA00045497"/>
    </source>
</evidence>
<evidence type="ECO:0000256" key="3">
    <source>
        <dbReference type="ARBA" id="ARBA00022448"/>
    </source>
</evidence>
<accession>A0A7S2MWY3</accession>
<keyword evidence="4" id="KW-1003">Cell membrane</keyword>
<evidence type="ECO:0000256" key="10">
    <source>
        <dbReference type="ARBA" id="ARBA00034269"/>
    </source>
</evidence>
<proteinExistence type="inferred from homology"/>
<evidence type="ECO:0000256" key="4">
    <source>
        <dbReference type="ARBA" id="ARBA00022475"/>
    </source>
</evidence>
<evidence type="ECO:0000256" key="13">
    <source>
        <dbReference type="SAM" id="Phobius"/>
    </source>
</evidence>
<dbReference type="GO" id="GO:0005886">
    <property type="term" value="C:plasma membrane"/>
    <property type="evidence" value="ECO:0007669"/>
    <property type="project" value="UniProtKB-SubCell"/>
</dbReference>
<dbReference type="AlphaFoldDB" id="A0A7S2MWY3"/>
<evidence type="ECO:0000256" key="8">
    <source>
        <dbReference type="ARBA" id="ARBA00023065"/>
    </source>
</evidence>